<feature type="region of interest" description="Disordered" evidence="1">
    <location>
        <begin position="320"/>
        <end position="366"/>
    </location>
</feature>
<evidence type="ECO:0000313" key="2">
    <source>
        <dbReference type="EMBL" id="OPB39620.1"/>
    </source>
</evidence>
<name>A0A1T3CEV4_9HYPO</name>
<feature type="compositionally biased region" description="Low complexity" evidence="1">
    <location>
        <begin position="345"/>
        <end position="362"/>
    </location>
</feature>
<comment type="caution">
    <text evidence="2">The sequence shown here is derived from an EMBL/GenBank/DDBJ whole genome shotgun (WGS) entry which is preliminary data.</text>
</comment>
<gene>
    <name evidence="2" type="ORF">A0O28_0053260</name>
</gene>
<keyword evidence="3" id="KW-1185">Reference proteome</keyword>
<dbReference type="AlphaFoldDB" id="A0A1T3CEV4"/>
<organism evidence="2 3">
    <name type="scientific">Trichoderma guizhouense</name>
    <dbReference type="NCBI Taxonomy" id="1491466"/>
    <lineage>
        <taxon>Eukaryota</taxon>
        <taxon>Fungi</taxon>
        <taxon>Dikarya</taxon>
        <taxon>Ascomycota</taxon>
        <taxon>Pezizomycotina</taxon>
        <taxon>Sordariomycetes</taxon>
        <taxon>Hypocreomycetidae</taxon>
        <taxon>Hypocreales</taxon>
        <taxon>Hypocreaceae</taxon>
        <taxon>Trichoderma</taxon>
    </lineage>
</organism>
<feature type="compositionally biased region" description="Polar residues" evidence="1">
    <location>
        <begin position="378"/>
        <end position="388"/>
    </location>
</feature>
<accession>A0A1T3CEV4</accession>
<dbReference type="Proteomes" id="UP000191004">
    <property type="component" value="Unassembled WGS sequence"/>
</dbReference>
<evidence type="ECO:0000313" key="3">
    <source>
        <dbReference type="Proteomes" id="UP000191004"/>
    </source>
</evidence>
<evidence type="ECO:0000256" key="1">
    <source>
        <dbReference type="SAM" id="MobiDB-lite"/>
    </source>
</evidence>
<protein>
    <submittedName>
        <fullName evidence="2">Uncharacterized protein</fullName>
    </submittedName>
</protein>
<proteinExistence type="predicted"/>
<feature type="region of interest" description="Disordered" evidence="1">
    <location>
        <begin position="371"/>
        <end position="390"/>
    </location>
</feature>
<reference evidence="2 3" key="1">
    <citation type="submission" date="2016-04" db="EMBL/GenBank/DDBJ databases">
        <title>Multiple horizontal gene transfer events from other fungi enriched the ability of the initially mycotrophic fungus Trichoderma (Ascomycota) to feed on dead plant biomass.</title>
        <authorList>
            <person name="Atanasova L."/>
            <person name="Chenthamara K."/>
            <person name="Zhang J."/>
            <person name="Grujic M."/>
            <person name="Henrissat B."/>
            <person name="Kuo A."/>
            <person name="Aertz A."/>
            <person name="Salamov A."/>
            <person name="Lipzen A."/>
            <person name="Labutti K."/>
            <person name="Barry K."/>
            <person name="Miao Y."/>
            <person name="Rahimi M.J."/>
            <person name="Shen Q."/>
            <person name="Grigoriev I.V."/>
            <person name="Kubicek C.P."/>
            <person name="Druzhinina I.S."/>
        </authorList>
    </citation>
    <scope>NUCLEOTIDE SEQUENCE [LARGE SCALE GENOMIC DNA]</scope>
    <source>
        <strain evidence="2 3">NJAU 4742</strain>
    </source>
</reference>
<sequence>MAFSQGDIETPMMPPQYIFEMCTPLIQENKDRTLSFIHVSVKDHLKSAETAMALVEADALCEHGVASITCLLAGFRIFDTAYDSSDRNLRILRGLHAFHIYATDYWLEDLLCSNAAICGFEAASLLYSTAKALADRLNTESLSAKISEISADQESGTLDSRLENFANQGAVYDMLRLALRERSTRAGSGQSQQDNHSTDLIQLAPRNLQDLLASYQASIRSLLMIPSFPGITFEELEKFKRNFRTAAFTCRVRNCPRATTGFTDEKKLSEHERTHTQRIMCTVPDCQYPPLTSSRALNVHMSKCHGKIQRIANITRISTQRATVSRRLHRADNTDVVTQKKRHASSPPAEAASQSTEQSAEQSTKELKQRFPDGFTPLTPQQEASLTPEQKGRYEEVLKNGGKVPAHIATAATKENSDLLNRLKLIGQGEQRQFSQEVMVDIPMGPDELTETAQKVQRLVSDMSKVGRGLSKWYSITQDDARAKMFFNYIIAATSY</sequence>
<dbReference type="EMBL" id="LVVK01000019">
    <property type="protein sequence ID" value="OPB39620.1"/>
    <property type="molecule type" value="Genomic_DNA"/>
</dbReference>